<dbReference type="SUPFAM" id="SSF51735">
    <property type="entry name" value="NAD(P)-binding Rossmann-fold domains"/>
    <property type="match status" value="1"/>
</dbReference>
<sequence>MVRIFDWITGTAVSLKGRRVALTGSRGAFGKALQKELRQAKVKNIKPLVFGVDWTYEDYGQLAAIFQDIDVLIIAHGTKVDKDAWQANYLSVLTLIELFKQTRESNKLGLMPEVWFVGSEAEVHGAWTSDMVSYVNTKRAVVPYCRGFYEDDTFIYRHIVPAAFQSSMGSALVSAEWAARSTLWWIHRGARYVPVTYTGLAFINFFRFLYWVTPKIIRTGAGDKPLAFVAAGFSTSTNKYQWRITVKQPLWKVEGLDHERFAALHNLIIERGWTASDRSLSDLG</sequence>
<dbReference type="EMBL" id="JASWJB010000131">
    <property type="protein sequence ID" value="KAK2595461.1"/>
    <property type="molecule type" value="Genomic_DNA"/>
</dbReference>
<accession>A0AAJ0CR80</accession>
<comment type="caution">
    <text evidence="1">The sequence shown here is derived from an EMBL/GenBank/DDBJ whole genome shotgun (WGS) entry which is preliminary data.</text>
</comment>
<organism evidence="1 2">
    <name type="scientific">Conoideocrella luteorostrata</name>
    <dbReference type="NCBI Taxonomy" id="1105319"/>
    <lineage>
        <taxon>Eukaryota</taxon>
        <taxon>Fungi</taxon>
        <taxon>Dikarya</taxon>
        <taxon>Ascomycota</taxon>
        <taxon>Pezizomycotina</taxon>
        <taxon>Sordariomycetes</taxon>
        <taxon>Hypocreomycetidae</taxon>
        <taxon>Hypocreales</taxon>
        <taxon>Clavicipitaceae</taxon>
        <taxon>Conoideocrella</taxon>
    </lineage>
</organism>
<dbReference type="InterPro" id="IPR036291">
    <property type="entry name" value="NAD(P)-bd_dom_sf"/>
</dbReference>
<keyword evidence="2" id="KW-1185">Reference proteome</keyword>
<dbReference type="AlphaFoldDB" id="A0AAJ0CR80"/>
<evidence type="ECO:0000313" key="1">
    <source>
        <dbReference type="EMBL" id="KAK2595461.1"/>
    </source>
</evidence>
<reference evidence="1" key="1">
    <citation type="submission" date="2023-06" db="EMBL/GenBank/DDBJ databases">
        <title>Conoideocrella luteorostrata (Hypocreales: Clavicipitaceae), a potential biocontrol fungus for elongate hemlock scale in United States Christmas tree production areas.</title>
        <authorList>
            <person name="Barrett H."/>
            <person name="Lovett B."/>
            <person name="Macias A.M."/>
            <person name="Stajich J.E."/>
            <person name="Kasson M.T."/>
        </authorList>
    </citation>
    <scope>NUCLEOTIDE SEQUENCE</scope>
    <source>
        <strain evidence="1">ARSEF 14590</strain>
    </source>
</reference>
<dbReference type="Gene3D" id="3.40.50.720">
    <property type="entry name" value="NAD(P)-binding Rossmann-like Domain"/>
    <property type="match status" value="1"/>
</dbReference>
<dbReference type="Proteomes" id="UP001251528">
    <property type="component" value="Unassembled WGS sequence"/>
</dbReference>
<evidence type="ECO:0000313" key="2">
    <source>
        <dbReference type="Proteomes" id="UP001251528"/>
    </source>
</evidence>
<gene>
    <name evidence="1" type="ORF">QQS21_006801</name>
</gene>
<name>A0AAJ0CR80_9HYPO</name>
<proteinExistence type="predicted"/>
<protein>
    <submittedName>
        <fullName evidence="1">Uncharacterized protein</fullName>
    </submittedName>
</protein>